<name>A0A166SLZ8_9AGAM</name>
<keyword evidence="3" id="KW-1185">Reference proteome</keyword>
<evidence type="ECO:0000313" key="3">
    <source>
        <dbReference type="Proteomes" id="UP000076532"/>
    </source>
</evidence>
<protein>
    <submittedName>
        <fullName evidence="2">Uncharacterized protein</fullName>
    </submittedName>
</protein>
<accession>A0A166SLZ8</accession>
<sequence>MRMVSNQGRVVVKMSSSFSLYYHHIPTLMRPLQNGWNPPRRPQAVYSLFCRCRPSLALPAHTPRLLHMPSLSHTPSLRQPARPRLLALTRNHEYSPRTIHPRAPYLSLSATRARIHASIALRRPPALHHSCSQLSSSRAHSCSHFQPLRHGRSSPSALAAAPHQHSQPALIRARSRPRSTPHPHARSAASTRALSRIHPRSKLRPPALEAAPPVLPTTGIRGRQTAPALAVIGVRLLFVAAPDPDASPPARTRLYPQPHWRSRSSAVAPTRLASNCAVCRPRSRSVPCPRPHHPMRGAL</sequence>
<feature type="region of interest" description="Disordered" evidence="1">
    <location>
        <begin position="142"/>
        <end position="210"/>
    </location>
</feature>
<gene>
    <name evidence="2" type="ORF">FIBSPDRAFT_1038892</name>
</gene>
<dbReference type="AlphaFoldDB" id="A0A166SLZ8"/>
<feature type="compositionally biased region" description="Basic residues" evidence="1">
    <location>
        <begin position="173"/>
        <end position="185"/>
    </location>
</feature>
<reference evidence="2 3" key="1">
    <citation type="journal article" date="2016" name="Mol. Biol. Evol.">
        <title>Comparative Genomics of Early-Diverging Mushroom-Forming Fungi Provides Insights into the Origins of Lignocellulose Decay Capabilities.</title>
        <authorList>
            <person name="Nagy L.G."/>
            <person name="Riley R."/>
            <person name="Tritt A."/>
            <person name="Adam C."/>
            <person name="Daum C."/>
            <person name="Floudas D."/>
            <person name="Sun H."/>
            <person name="Yadav J.S."/>
            <person name="Pangilinan J."/>
            <person name="Larsson K.H."/>
            <person name="Matsuura K."/>
            <person name="Barry K."/>
            <person name="Labutti K."/>
            <person name="Kuo R."/>
            <person name="Ohm R.A."/>
            <person name="Bhattacharya S.S."/>
            <person name="Shirouzu T."/>
            <person name="Yoshinaga Y."/>
            <person name="Martin F.M."/>
            <person name="Grigoriev I.V."/>
            <person name="Hibbett D.S."/>
        </authorList>
    </citation>
    <scope>NUCLEOTIDE SEQUENCE [LARGE SCALE GENOMIC DNA]</scope>
    <source>
        <strain evidence="2 3">CBS 109695</strain>
    </source>
</reference>
<evidence type="ECO:0000313" key="2">
    <source>
        <dbReference type="EMBL" id="KZP29610.1"/>
    </source>
</evidence>
<proteinExistence type="predicted"/>
<evidence type="ECO:0000256" key="1">
    <source>
        <dbReference type="SAM" id="MobiDB-lite"/>
    </source>
</evidence>
<dbReference type="EMBL" id="KV417498">
    <property type="protein sequence ID" value="KZP29610.1"/>
    <property type="molecule type" value="Genomic_DNA"/>
</dbReference>
<dbReference type="Proteomes" id="UP000076532">
    <property type="component" value="Unassembled WGS sequence"/>
</dbReference>
<organism evidence="2 3">
    <name type="scientific">Athelia psychrophila</name>
    <dbReference type="NCBI Taxonomy" id="1759441"/>
    <lineage>
        <taxon>Eukaryota</taxon>
        <taxon>Fungi</taxon>
        <taxon>Dikarya</taxon>
        <taxon>Basidiomycota</taxon>
        <taxon>Agaricomycotina</taxon>
        <taxon>Agaricomycetes</taxon>
        <taxon>Agaricomycetidae</taxon>
        <taxon>Atheliales</taxon>
        <taxon>Atheliaceae</taxon>
        <taxon>Athelia</taxon>
    </lineage>
</organism>